<dbReference type="KEGG" id="lsd:EMK97_16175"/>
<proteinExistence type="predicted"/>
<dbReference type="Proteomes" id="UP000290244">
    <property type="component" value="Chromosome"/>
</dbReference>
<evidence type="ECO:0000313" key="1">
    <source>
        <dbReference type="EMBL" id="QBG37155.1"/>
    </source>
</evidence>
<evidence type="ECO:0000313" key="2">
    <source>
        <dbReference type="Proteomes" id="UP000290244"/>
    </source>
</evidence>
<accession>A0A4P6PBQ6</accession>
<name>A0A4P6PBQ6_9GAMM</name>
<gene>
    <name evidence="1" type="ORF">EMK97_16175</name>
</gene>
<protein>
    <submittedName>
        <fullName evidence="1">Uncharacterized protein</fullName>
    </submittedName>
</protein>
<dbReference type="RefSeq" id="WP_130603823.1">
    <property type="nucleotide sequence ID" value="NZ_CP034759.1"/>
</dbReference>
<reference evidence="1 2" key="1">
    <citation type="submission" date="2018-12" db="EMBL/GenBank/DDBJ databases">
        <title>Complete genome of Litorilituus sediminis.</title>
        <authorList>
            <person name="Liu A."/>
            <person name="Rong J."/>
        </authorList>
    </citation>
    <scope>NUCLEOTIDE SEQUENCE [LARGE SCALE GENOMIC DNA]</scope>
    <source>
        <strain evidence="1 2">JCM 17549</strain>
    </source>
</reference>
<keyword evidence="2" id="KW-1185">Reference proteome</keyword>
<sequence>MSLSLLSKGFGLGSTIFGVFKSKADANKAYLLLLPTLRSVIADNGRSSPNANDLLEVIANLAPYGARKRNFKRKYVDKLSGWRDLPDNPDNFPYGFWH</sequence>
<dbReference type="OrthoDB" id="6295341at2"/>
<dbReference type="EMBL" id="CP034759">
    <property type="protein sequence ID" value="QBG37155.1"/>
    <property type="molecule type" value="Genomic_DNA"/>
</dbReference>
<dbReference type="AlphaFoldDB" id="A0A4P6PBQ6"/>
<organism evidence="1 2">
    <name type="scientific">Litorilituus sediminis</name>
    <dbReference type="NCBI Taxonomy" id="718192"/>
    <lineage>
        <taxon>Bacteria</taxon>
        <taxon>Pseudomonadati</taxon>
        <taxon>Pseudomonadota</taxon>
        <taxon>Gammaproteobacteria</taxon>
        <taxon>Alteromonadales</taxon>
        <taxon>Colwelliaceae</taxon>
        <taxon>Litorilituus</taxon>
    </lineage>
</organism>